<organism evidence="1 2">
    <name type="scientific">Ancylostoma duodenale</name>
    <dbReference type="NCBI Taxonomy" id="51022"/>
    <lineage>
        <taxon>Eukaryota</taxon>
        <taxon>Metazoa</taxon>
        <taxon>Ecdysozoa</taxon>
        <taxon>Nematoda</taxon>
        <taxon>Chromadorea</taxon>
        <taxon>Rhabditida</taxon>
        <taxon>Rhabditina</taxon>
        <taxon>Rhabditomorpha</taxon>
        <taxon>Strongyloidea</taxon>
        <taxon>Ancylostomatidae</taxon>
        <taxon>Ancylostomatinae</taxon>
        <taxon>Ancylostoma</taxon>
    </lineage>
</organism>
<protein>
    <submittedName>
        <fullName evidence="1">Uncharacterized protein</fullName>
    </submittedName>
</protein>
<name>A0A0C2FL32_9BILA</name>
<dbReference type="Proteomes" id="UP000054047">
    <property type="component" value="Unassembled WGS sequence"/>
</dbReference>
<dbReference type="EMBL" id="KN772037">
    <property type="protein sequence ID" value="KIH45571.1"/>
    <property type="molecule type" value="Genomic_DNA"/>
</dbReference>
<proteinExistence type="predicted"/>
<dbReference type="AlphaFoldDB" id="A0A0C2FL32"/>
<sequence>MSHRLSEQRFQSFEDVVKWVKEWIKSNDKASHSCCIRLFPEKWEKQKRSTYTDYEILESGRTPTHHFATGRVIPKASKALLECHFVDK</sequence>
<reference evidence="1 2" key="1">
    <citation type="submission" date="2013-12" db="EMBL/GenBank/DDBJ databases">
        <title>Draft genome of the parsitic nematode Ancylostoma duodenale.</title>
        <authorList>
            <person name="Mitreva M."/>
        </authorList>
    </citation>
    <scope>NUCLEOTIDE SEQUENCE [LARGE SCALE GENOMIC DNA]</scope>
    <source>
        <strain evidence="1 2">Zhejiang</strain>
    </source>
</reference>
<dbReference type="OrthoDB" id="9970333at2759"/>
<evidence type="ECO:0000313" key="1">
    <source>
        <dbReference type="EMBL" id="KIH45571.1"/>
    </source>
</evidence>
<keyword evidence="2" id="KW-1185">Reference proteome</keyword>
<accession>A0A0C2FL32</accession>
<evidence type="ECO:0000313" key="2">
    <source>
        <dbReference type="Proteomes" id="UP000054047"/>
    </source>
</evidence>
<gene>
    <name evidence="1" type="ORF">ANCDUO_24388</name>
</gene>